<keyword evidence="3" id="KW-1000">Mitochondrion outer membrane</keyword>
<organism evidence="8 9">
    <name type="scientific">Oopsacas minuta</name>
    <dbReference type="NCBI Taxonomy" id="111878"/>
    <lineage>
        <taxon>Eukaryota</taxon>
        <taxon>Metazoa</taxon>
        <taxon>Porifera</taxon>
        <taxon>Hexactinellida</taxon>
        <taxon>Hexasterophora</taxon>
        <taxon>Lyssacinosida</taxon>
        <taxon>Leucopsacidae</taxon>
        <taxon>Oopsacas</taxon>
    </lineage>
</organism>
<keyword evidence="9" id="KW-1185">Reference proteome</keyword>
<feature type="domain" description="Mitochondrial outer membrane transport complex Sam37/metaxin N-terminal" evidence="7">
    <location>
        <begin position="63"/>
        <end position="170"/>
    </location>
</feature>
<comment type="caution">
    <text evidence="8">The sequence shown here is derived from an EMBL/GenBank/DDBJ whole genome shotgun (WGS) entry which is preliminary data.</text>
</comment>
<evidence type="ECO:0000256" key="6">
    <source>
        <dbReference type="ARBA" id="ARBA00023136"/>
    </source>
</evidence>
<evidence type="ECO:0000313" key="9">
    <source>
        <dbReference type="Proteomes" id="UP001165289"/>
    </source>
</evidence>
<evidence type="ECO:0000256" key="1">
    <source>
        <dbReference type="ARBA" id="ARBA00004294"/>
    </source>
</evidence>
<dbReference type="PANTHER" id="PTHR12289:SF41">
    <property type="entry name" value="FAILED AXON CONNECTIONS-RELATED"/>
    <property type="match status" value="1"/>
</dbReference>
<sequence>MATRSPVKTRMIAGESFLLESLPINTLNSMHALVSRLRNPTLYIFPADRQTVVSLAETIATRSLLQAMHIPFTEVERYNADHMSPNGLLPLLIQDAQVVGGYEKILDIVNTMFPHLLANTDKAAYNVITTVIRPTLNYCQFLTNDTVVNGYDIVSVKLPFPINHIVPFQQHLRLRIDYYGVSERKIFQELDTAFHDLNVFTGKGIYPQTDKHLAFSFRLYGYLYAIIDGFLEEGKVRRLLQRYSELNSFYDKMSEINN</sequence>
<dbReference type="PANTHER" id="PTHR12289">
    <property type="entry name" value="METAXIN RELATED"/>
    <property type="match status" value="1"/>
</dbReference>
<dbReference type="GO" id="GO:0001401">
    <property type="term" value="C:SAM complex"/>
    <property type="evidence" value="ECO:0007669"/>
    <property type="project" value="InterPro"/>
</dbReference>
<evidence type="ECO:0000256" key="4">
    <source>
        <dbReference type="ARBA" id="ARBA00022927"/>
    </source>
</evidence>
<keyword evidence="5" id="KW-0496">Mitochondrion</keyword>
<gene>
    <name evidence="8" type="ORF">LOD99_14835</name>
</gene>
<dbReference type="InterPro" id="IPR050931">
    <property type="entry name" value="Mito_Protein_Transport_Metaxin"/>
</dbReference>
<keyword evidence="4" id="KW-0653">Protein transport</keyword>
<name>A0AAV7KDF4_9METZ</name>
<dbReference type="GO" id="GO:0007005">
    <property type="term" value="P:mitochondrion organization"/>
    <property type="evidence" value="ECO:0007669"/>
    <property type="project" value="TreeGrafter"/>
</dbReference>
<dbReference type="EMBL" id="JAKMXF010000066">
    <property type="protein sequence ID" value="KAI6659159.1"/>
    <property type="molecule type" value="Genomic_DNA"/>
</dbReference>
<evidence type="ECO:0000256" key="5">
    <source>
        <dbReference type="ARBA" id="ARBA00023128"/>
    </source>
</evidence>
<dbReference type="GO" id="GO:0015031">
    <property type="term" value="P:protein transport"/>
    <property type="evidence" value="ECO:0007669"/>
    <property type="project" value="UniProtKB-KW"/>
</dbReference>
<proteinExistence type="predicted"/>
<reference evidence="8 9" key="1">
    <citation type="journal article" date="2023" name="BMC Biol.">
        <title>The compact genome of the sponge Oopsacas minuta (Hexactinellida) is lacking key metazoan core genes.</title>
        <authorList>
            <person name="Santini S."/>
            <person name="Schenkelaars Q."/>
            <person name="Jourda C."/>
            <person name="Duchesne M."/>
            <person name="Belahbib H."/>
            <person name="Rocher C."/>
            <person name="Selva M."/>
            <person name="Riesgo A."/>
            <person name="Vervoort M."/>
            <person name="Leys S.P."/>
            <person name="Kodjabachian L."/>
            <person name="Le Bivic A."/>
            <person name="Borchiellini C."/>
            <person name="Claverie J.M."/>
            <person name="Renard E."/>
        </authorList>
    </citation>
    <scope>NUCLEOTIDE SEQUENCE [LARGE SCALE GENOMIC DNA]</scope>
    <source>
        <strain evidence="8">SPO-2</strain>
    </source>
</reference>
<protein>
    <submittedName>
        <fullName evidence="8">Metaxin-2 isoform X1</fullName>
    </submittedName>
</protein>
<evidence type="ECO:0000256" key="3">
    <source>
        <dbReference type="ARBA" id="ARBA00022787"/>
    </source>
</evidence>
<evidence type="ECO:0000313" key="8">
    <source>
        <dbReference type="EMBL" id="KAI6659159.1"/>
    </source>
</evidence>
<keyword evidence="6" id="KW-0472">Membrane</keyword>
<dbReference type="Pfam" id="PF10568">
    <property type="entry name" value="Tom37"/>
    <property type="match status" value="1"/>
</dbReference>
<comment type="subcellular location">
    <subcellularLocation>
        <location evidence="1">Mitochondrion outer membrane</location>
    </subcellularLocation>
</comment>
<dbReference type="AlphaFoldDB" id="A0AAV7KDF4"/>
<accession>A0AAV7KDF4</accession>
<evidence type="ECO:0000256" key="2">
    <source>
        <dbReference type="ARBA" id="ARBA00022448"/>
    </source>
</evidence>
<evidence type="ECO:0000259" key="7">
    <source>
        <dbReference type="Pfam" id="PF10568"/>
    </source>
</evidence>
<dbReference type="Proteomes" id="UP001165289">
    <property type="component" value="Unassembled WGS sequence"/>
</dbReference>
<keyword evidence="2" id="KW-0813">Transport</keyword>
<dbReference type="InterPro" id="IPR019564">
    <property type="entry name" value="Sam37/metaxin_N"/>
</dbReference>